<sequence>MEKKKRTGTTTDRERRGRKEYWRLVDDDYDGCPCVLAGVYGAGKTIKRKLQEGAFPSEIQGNQRLTQSSVHIPQCREVEVEVNDRRNFTSAVHLDLPFSFQSTLTIFLTQYLTPLSPQTIRIQSAFLAAFEIIFNRTSKLTKTSSATIKTIFGSVNVRKMTRIMNKKIGLFTTI</sequence>
<evidence type="ECO:0000313" key="1">
    <source>
        <dbReference type="EMBL" id="GIY97305.1"/>
    </source>
</evidence>
<gene>
    <name evidence="1" type="ORF">CEXT_657501</name>
</gene>
<name>A0AAV4XTR5_CAEEX</name>
<dbReference type="Proteomes" id="UP001054945">
    <property type="component" value="Unassembled WGS sequence"/>
</dbReference>
<dbReference type="EMBL" id="BPLR01000766">
    <property type="protein sequence ID" value="GIY97305.1"/>
    <property type="molecule type" value="Genomic_DNA"/>
</dbReference>
<comment type="caution">
    <text evidence="1">The sequence shown here is derived from an EMBL/GenBank/DDBJ whole genome shotgun (WGS) entry which is preliminary data.</text>
</comment>
<reference evidence="1 2" key="1">
    <citation type="submission" date="2021-06" db="EMBL/GenBank/DDBJ databases">
        <title>Caerostris extrusa draft genome.</title>
        <authorList>
            <person name="Kono N."/>
            <person name="Arakawa K."/>
        </authorList>
    </citation>
    <scope>NUCLEOTIDE SEQUENCE [LARGE SCALE GENOMIC DNA]</scope>
</reference>
<evidence type="ECO:0000313" key="2">
    <source>
        <dbReference type="Proteomes" id="UP001054945"/>
    </source>
</evidence>
<organism evidence="1 2">
    <name type="scientific">Caerostris extrusa</name>
    <name type="common">Bark spider</name>
    <name type="synonym">Caerostris bankana</name>
    <dbReference type="NCBI Taxonomy" id="172846"/>
    <lineage>
        <taxon>Eukaryota</taxon>
        <taxon>Metazoa</taxon>
        <taxon>Ecdysozoa</taxon>
        <taxon>Arthropoda</taxon>
        <taxon>Chelicerata</taxon>
        <taxon>Arachnida</taxon>
        <taxon>Araneae</taxon>
        <taxon>Araneomorphae</taxon>
        <taxon>Entelegynae</taxon>
        <taxon>Araneoidea</taxon>
        <taxon>Araneidae</taxon>
        <taxon>Caerostris</taxon>
    </lineage>
</organism>
<accession>A0AAV4XTR5</accession>
<proteinExistence type="predicted"/>
<dbReference type="AlphaFoldDB" id="A0AAV4XTR5"/>
<protein>
    <submittedName>
        <fullName evidence="1">Uncharacterized protein</fullName>
    </submittedName>
</protein>
<keyword evidence="2" id="KW-1185">Reference proteome</keyword>